<dbReference type="Pfam" id="PF00106">
    <property type="entry name" value="adh_short"/>
    <property type="match status" value="1"/>
</dbReference>
<dbReference type="GO" id="GO:0016616">
    <property type="term" value="F:oxidoreductase activity, acting on the CH-OH group of donors, NAD or NADP as acceptor"/>
    <property type="evidence" value="ECO:0007669"/>
    <property type="project" value="TreeGrafter"/>
</dbReference>
<dbReference type="OrthoDB" id="9876299at2759"/>
<dbReference type="PANTHER" id="PTHR45458:SF1">
    <property type="entry name" value="SHORT CHAIN DEHYDROGENASE"/>
    <property type="match status" value="1"/>
</dbReference>
<reference evidence="1 2" key="1">
    <citation type="submission" date="2015-09" db="EMBL/GenBank/DDBJ databases">
        <title>Host preference determinants of Valsa canker pathogens revealed by comparative genomics.</title>
        <authorList>
            <person name="Yin Z."/>
            <person name="Huang L."/>
        </authorList>
    </citation>
    <scope>NUCLEOTIDE SEQUENCE [LARGE SCALE GENOMIC DNA]</scope>
    <source>
        <strain evidence="1 2">SXYLt</strain>
    </source>
</reference>
<dbReference type="SUPFAM" id="SSF51735">
    <property type="entry name" value="NAD(P)-binding Rossmann-fold domains"/>
    <property type="match status" value="1"/>
</dbReference>
<proteinExistence type="predicted"/>
<comment type="caution">
    <text evidence="1">The sequence shown here is derived from an EMBL/GenBank/DDBJ whole genome shotgun (WGS) entry which is preliminary data.</text>
</comment>
<evidence type="ECO:0000313" key="1">
    <source>
        <dbReference type="EMBL" id="ROW17240.1"/>
    </source>
</evidence>
<dbReference type="InterPro" id="IPR052184">
    <property type="entry name" value="SDR_enzymes"/>
</dbReference>
<keyword evidence="2" id="KW-1185">Reference proteome</keyword>
<evidence type="ECO:0000313" key="2">
    <source>
        <dbReference type="Proteomes" id="UP000285146"/>
    </source>
</evidence>
<dbReference type="Proteomes" id="UP000285146">
    <property type="component" value="Unassembled WGS sequence"/>
</dbReference>
<evidence type="ECO:0008006" key="3">
    <source>
        <dbReference type="Google" id="ProtNLM"/>
    </source>
</evidence>
<accession>A0A423XLC6</accession>
<protein>
    <recommendedName>
        <fullName evidence="3">Ketoreductase (KR) domain-containing protein</fullName>
    </recommendedName>
</protein>
<name>A0A423XLC6_9PEZI</name>
<dbReference type="AlphaFoldDB" id="A0A423XLC6"/>
<dbReference type="InterPro" id="IPR002347">
    <property type="entry name" value="SDR_fam"/>
</dbReference>
<organism evidence="1 2">
    <name type="scientific">Cytospora leucostoma</name>
    <dbReference type="NCBI Taxonomy" id="1230097"/>
    <lineage>
        <taxon>Eukaryota</taxon>
        <taxon>Fungi</taxon>
        <taxon>Dikarya</taxon>
        <taxon>Ascomycota</taxon>
        <taxon>Pezizomycotina</taxon>
        <taxon>Sordariomycetes</taxon>
        <taxon>Sordariomycetidae</taxon>
        <taxon>Diaporthales</taxon>
        <taxon>Cytosporaceae</taxon>
        <taxon>Cytospora</taxon>
    </lineage>
</organism>
<sequence>MSPNTVLITGANRGLGLGLTQRFLKDTNNTVIAAVRSPEHETTKALSDLPKGSGSKLIVAKYDATVEQDAFDLVKELKEKHGIKQLDTVIANAGTAKLHPLVKDVKRQDIQEHIELNAYSVVSLYQATRQLLQSSAKPVFAPMGSGAGSLGRQPLVPNAAYGPSKALLPWYAIRINAEDEWLTTFVLDPGFVQTDTGNSAARVFGMKEAPTAIDESTDGLYKVITTATRKQYGGKVVLYTGEVQVY</sequence>
<dbReference type="InterPro" id="IPR036291">
    <property type="entry name" value="NAD(P)-bd_dom_sf"/>
</dbReference>
<dbReference type="InParanoid" id="A0A423XLC6"/>
<dbReference type="Gene3D" id="3.40.50.720">
    <property type="entry name" value="NAD(P)-binding Rossmann-like Domain"/>
    <property type="match status" value="1"/>
</dbReference>
<dbReference type="EMBL" id="LKEB01000003">
    <property type="protein sequence ID" value="ROW17240.1"/>
    <property type="molecule type" value="Genomic_DNA"/>
</dbReference>
<gene>
    <name evidence="1" type="ORF">VPNG_01224</name>
</gene>
<dbReference type="STRING" id="1230097.A0A423XLC6"/>
<dbReference type="PRINTS" id="PR00081">
    <property type="entry name" value="GDHRDH"/>
</dbReference>
<dbReference type="PANTHER" id="PTHR45458">
    <property type="entry name" value="SHORT-CHAIN DEHYDROGENASE/REDUCTASE SDR"/>
    <property type="match status" value="1"/>
</dbReference>